<evidence type="ECO:0000313" key="2">
    <source>
        <dbReference type="EMBL" id="ASC70071.1"/>
    </source>
</evidence>
<evidence type="ECO:0000256" key="1">
    <source>
        <dbReference type="SAM" id="MobiDB-lite"/>
    </source>
</evidence>
<evidence type="ECO:0008006" key="4">
    <source>
        <dbReference type="Google" id="ProtNLM"/>
    </source>
</evidence>
<dbReference type="RefSeq" id="WP_080806444.1">
    <property type="nucleotide sequence ID" value="NZ_CP021983.2"/>
</dbReference>
<dbReference type="Proteomes" id="UP000191901">
    <property type="component" value="Chromosome"/>
</dbReference>
<feature type="region of interest" description="Disordered" evidence="1">
    <location>
        <begin position="56"/>
        <end position="108"/>
    </location>
</feature>
<name>A0A1Z3HIE6_9CYAN</name>
<gene>
    <name evidence="2" type="ORF">XM38_010010</name>
</gene>
<reference evidence="2 3" key="1">
    <citation type="journal article" date="2016" name="Biochim. Biophys. Acta">
        <title>Characterization of red-shifted phycobilisomes isolated from the chlorophyll f-containing cyanobacterium Halomicronema hongdechloris.</title>
        <authorList>
            <person name="Li Y."/>
            <person name="Lin Y."/>
            <person name="Garvey C.J."/>
            <person name="Birch D."/>
            <person name="Corkery R.W."/>
            <person name="Loughlin P.C."/>
            <person name="Scheer H."/>
            <person name="Willows R.D."/>
            <person name="Chen M."/>
        </authorList>
    </citation>
    <scope>NUCLEOTIDE SEQUENCE [LARGE SCALE GENOMIC DNA]</scope>
    <source>
        <strain evidence="2 3">C2206</strain>
    </source>
</reference>
<dbReference type="EMBL" id="CP021983">
    <property type="protein sequence ID" value="ASC70071.1"/>
    <property type="molecule type" value="Genomic_DNA"/>
</dbReference>
<dbReference type="NCBIfam" id="NF047773">
    <property type="entry name" value="phas_rel_Lepto"/>
    <property type="match status" value="1"/>
</dbReference>
<dbReference type="OrthoDB" id="495409at2"/>
<dbReference type="KEGG" id="hhg:XM38_010010"/>
<accession>A0A1Z3HIE6</accession>
<protein>
    <recommendedName>
        <fullName evidence="4">Phasin family protein</fullName>
    </recommendedName>
</protein>
<dbReference type="STRING" id="1641165.XM38_04565"/>
<organism evidence="2 3">
    <name type="scientific">Halomicronema hongdechloris C2206</name>
    <dbReference type="NCBI Taxonomy" id="1641165"/>
    <lineage>
        <taxon>Bacteria</taxon>
        <taxon>Bacillati</taxon>
        <taxon>Cyanobacteriota</taxon>
        <taxon>Cyanophyceae</taxon>
        <taxon>Nodosilineales</taxon>
        <taxon>Nodosilineaceae</taxon>
        <taxon>Halomicronema</taxon>
    </lineage>
</organism>
<keyword evidence="3" id="KW-1185">Reference proteome</keyword>
<feature type="compositionally biased region" description="Basic and acidic residues" evidence="1">
    <location>
        <begin position="64"/>
        <end position="86"/>
    </location>
</feature>
<proteinExistence type="predicted"/>
<evidence type="ECO:0000313" key="3">
    <source>
        <dbReference type="Proteomes" id="UP000191901"/>
    </source>
</evidence>
<dbReference type="AlphaFoldDB" id="A0A1Z3HIE6"/>
<sequence>MAGFGDVVQKAFYLGVGLASYASEKAGSTLQELRTEAQKLADDLVARGEMTAEEAQRLINDMVQRAEQEAKATTESPSREPRRIEILDDEANDAATTGSTEEAEAEALRQQVAQLRQELEQLKRKSP</sequence>